<dbReference type="RefSeq" id="WP_410035538.1">
    <property type="nucleotide sequence ID" value="NZ_JBGMEF010000018.1"/>
</dbReference>
<name>A0ABW9MGE9_9FIRM</name>
<dbReference type="InterPro" id="IPR012340">
    <property type="entry name" value="NA-bd_OB-fold"/>
</dbReference>
<dbReference type="Proteomes" id="UP001637994">
    <property type="component" value="Unassembled WGS sequence"/>
</dbReference>
<dbReference type="InterPro" id="IPR001650">
    <property type="entry name" value="Helicase_C-like"/>
</dbReference>
<feature type="domain" description="Helicase C-terminal" evidence="9">
    <location>
        <begin position="447"/>
        <end position="597"/>
    </location>
</feature>
<dbReference type="InterPro" id="IPR011545">
    <property type="entry name" value="DEAD/DEAH_box_helicase_dom"/>
</dbReference>
<keyword evidence="6" id="KW-0238">DNA-binding</keyword>
<protein>
    <submittedName>
        <fullName evidence="10">ATP-dependent DNA helicase RecG</fullName>
    </submittedName>
</protein>
<feature type="domain" description="Helicase ATP-binding" evidence="8">
    <location>
        <begin position="265"/>
        <end position="424"/>
    </location>
</feature>
<sequence length="663" mass="75922">MNKELTDLRGIGPKKAKTLSKLDIYTVSDLYNFYPRAYEDRSKKILASQAREDRAYYFVWKSVSKPYFKKLKNVSLSYMYFEDELGNKIRVVWFNDRFSIRSIELNKKYKFYTKVSLKKGFYEAINPIFEGLGGNEIGGIYSIYPLTSGLSQKNIRAFIKEALSFYNQDEELLNPANRDQCNLLSRQEALNIVHFPDNVNNLLRAKSDIKILDLLKELIFLYHIGKNAKIKQDINLSYKLDNILGRLDFALTKPQLRSLNEILTDCSGKYAMNRLLVGDVGSGKTIVGIIAMIVFGLSSYQSAMMVPTEVLAIQQYEKYKDLIESFSLNVALLTGSSKDKDEIKAKLLNGDIDIVIGTHALIQDDVLFNDLRLVINDEQHRFGVKQRQALAKKGQAVNYLTMTATPIPRTLSLKINQMLDLSVINELPMGREIIDTHIIVQDREKILFEQISKNLEDGRQIYVVSNNIDSDDDNSVENLYKRYKKQFKSYRVEILHGKLNSEIKESILSDFSSGIINILISTTVIEVGIDVANANVIVIYNANNFGLSQLHQLRGRVGRGQYKSYCYLVNKNADANLKLNILEKTNDGFEIAQKDYELRGGGKILSLIQHGKNLSEIEYLNMTQEETDRSFEIFDYLKSIDFKGVNIDFIKKFFDEDKDIILN</sequence>
<keyword evidence="11" id="KW-1185">Reference proteome</keyword>
<dbReference type="InterPro" id="IPR047112">
    <property type="entry name" value="RecG/Mfd"/>
</dbReference>
<reference evidence="10 11" key="1">
    <citation type="journal article" date="2025" name="Anaerobe">
        <title>Description of Anaerococcus kampingiae sp. nov., Anaerococcus groningensis sp. nov., Anaerococcus martiniensis sp. nov., and Anaerococcus cruorum sp. nov., isolated from human clinical specimens.</title>
        <authorList>
            <person name="Boiten K.E."/>
            <person name="Meijer J."/>
            <person name="van Wezel E.M."/>
            <person name="Veloo A.C.M."/>
        </authorList>
    </citation>
    <scope>NUCLEOTIDE SEQUENCE [LARGE SCALE GENOMIC DNA]</scope>
    <source>
        <strain evidence="10 11">ENR0874</strain>
    </source>
</reference>
<evidence type="ECO:0000259" key="9">
    <source>
        <dbReference type="PROSITE" id="PS51194"/>
    </source>
</evidence>
<comment type="caution">
    <text evidence="10">The sequence shown here is derived from an EMBL/GenBank/DDBJ whole genome shotgun (WGS) entry which is preliminary data.</text>
</comment>
<evidence type="ECO:0000256" key="3">
    <source>
        <dbReference type="ARBA" id="ARBA00022801"/>
    </source>
</evidence>
<keyword evidence="2" id="KW-0227">DNA damage</keyword>
<dbReference type="Pfam" id="PF00271">
    <property type="entry name" value="Helicase_C"/>
    <property type="match status" value="1"/>
</dbReference>
<dbReference type="EMBL" id="JBGMEF010000018">
    <property type="protein sequence ID" value="MFO3667140.1"/>
    <property type="molecule type" value="Genomic_DNA"/>
</dbReference>
<dbReference type="Pfam" id="PF00270">
    <property type="entry name" value="DEAD"/>
    <property type="match status" value="1"/>
</dbReference>
<gene>
    <name evidence="10" type="ORF">ACCQ42_05080</name>
</gene>
<dbReference type="SUPFAM" id="SSF50249">
    <property type="entry name" value="Nucleic acid-binding proteins"/>
    <property type="match status" value="1"/>
</dbReference>
<dbReference type="PANTHER" id="PTHR47964">
    <property type="entry name" value="ATP-DEPENDENT DNA HELICASE HOMOLOG RECG, CHLOROPLASTIC"/>
    <property type="match status" value="1"/>
</dbReference>
<dbReference type="SMART" id="SM00490">
    <property type="entry name" value="HELICc"/>
    <property type="match status" value="1"/>
</dbReference>
<evidence type="ECO:0000256" key="6">
    <source>
        <dbReference type="ARBA" id="ARBA00023125"/>
    </source>
</evidence>
<dbReference type="PROSITE" id="PS51192">
    <property type="entry name" value="HELICASE_ATP_BIND_1"/>
    <property type="match status" value="1"/>
</dbReference>
<dbReference type="InterPro" id="IPR027417">
    <property type="entry name" value="P-loop_NTPase"/>
</dbReference>
<accession>A0ABW9MGE9</accession>
<evidence type="ECO:0000256" key="1">
    <source>
        <dbReference type="ARBA" id="ARBA00022741"/>
    </source>
</evidence>
<evidence type="ECO:0000313" key="10">
    <source>
        <dbReference type="EMBL" id="MFO3667140.1"/>
    </source>
</evidence>
<dbReference type="GO" id="GO:0004386">
    <property type="term" value="F:helicase activity"/>
    <property type="evidence" value="ECO:0007669"/>
    <property type="project" value="UniProtKB-KW"/>
</dbReference>
<dbReference type="Gene3D" id="3.40.50.300">
    <property type="entry name" value="P-loop containing nucleotide triphosphate hydrolases"/>
    <property type="match status" value="2"/>
</dbReference>
<proteinExistence type="predicted"/>
<dbReference type="PROSITE" id="PS51194">
    <property type="entry name" value="HELICASE_CTER"/>
    <property type="match status" value="1"/>
</dbReference>
<dbReference type="Pfam" id="PF17191">
    <property type="entry name" value="RecG_wedge"/>
    <property type="match status" value="1"/>
</dbReference>
<evidence type="ECO:0000256" key="7">
    <source>
        <dbReference type="ARBA" id="ARBA00023204"/>
    </source>
</evidence>
<keyword evidence="5" id="KW-0067">ATP-binding</keyword>
<dbReference type="SMART" id="SM00487">
    <property type="entry name" value="DEXDc"/>
    <property type="match status" value="1"/>
</dbReference>
<evidence type="ECO:0000256" key="4">
    <source>
        <dbReference type="ARBA" id="ARBA00022806"/>
    </source>
</evidence>
<evidence type="ECO:0000256" key="5">
    <source>
        <dbReference type="ARBA" id="ARBA00022840"/>
    </source>
</evidence>
<dbReference type="InterPro" id="IPR033454">
    <property type="entry name" value="RecG_wedge"/>
</dbReference>
<dbReference type="InterPro" id="IPR014001">
    <property type="entry name" value="Helicase_ATP-bd"/>
</dbReference>
<keyword evidence="3" id="KW-0378">Hydrolase</keyword>
<evidence type="ECO:0000313" key="11">
    <source>
        <dbReference type="Proteomes" id="UP001637994"/>
    </source>
</evidence>
<dbReference type="PANTHER" id="PTHR47964:SF1">
    <property type="entry name" value="ATP-DEPENDENT DNA HELICASE HOMOLOG RECG, CHLOROPLASTIC"/>
    <property type="match status" value="1"/>
</dbReference>
<organism evidence="10 11">
    <name type="scientific">Anaerococcus kampingae</name>
    <dbReference type="NCBI Taxonomy" id="3115614"/>
    <lineage>
        <taxon>Bacteria</taxon>
        <taxon>Bacillati</taxon>
        <taxon>Bacillota</taxon>
        <taxon>Tissierellia</taxon>
        <taxon>Tissierellales</taxon>
        <taxon>Peptoniphilaceae</taxon>
        <taxon>Anaerococcus</taxon>
    </lineage>
</organism>
<dbReference type="SUPFAM" id="SSF52540">
    <property type="entry name" value="P-loop containing nucleoside triphosphate hydrolases"/>
    <property type="match status" value="1"/>
</dbReference>
<keyword evidence="1" id="KW-0547">Nucleotide-binding</keyword>
<keyword evidence="7" id="KW-0234">DNA repair</keyword>
<evidence type="ECO:0000256" key="2">
    <source>
        <dbReference type="ARBA" id="ARBA00022763"/>
    </source>
</evidence>
<keyword evidence="4 10" id="KW-0347">Helicase</keyword>
<evidence type="ECO:0000259" key="8">
    <source>
        <dbReference type="PROSITE" id="PS51192"/>
    </source>
</evidence>